<reference evidence="2" key="1">
    <citation type="submission" date="2017-01" db="EMBL/GenBank/DDBJ databases">
        <title>Comparative genomics of anhydrobiosis in the tardigrade Hypsibius dujardini.</title>
        <authorList>
            <person name="Yoshida Y."/>
            <person name="Koutsovoulos G."/>
            <person name="Laetsch D."/>
            <person name="Stevens L."/>
            <person name="Kumar S."/>
            <person name="Horikawa D."/>
            <person name="Ishino K."/>
            <person name="Komine S."/>
            <person name="Tomita M."/>
            <person name="Blaxter M."/>
            <person name="Arakawa K."/>
        </authorList>
    </citation>
    <scope>NUCLEOTIDE SEQUENCE [LARGE SCALE GENOMIC DNA]</scope>
    <source>
        <strain evidence="2">Z151</strain>
    </source>
</reference>
<dbReference type="AlphaFoldDB" id="A0A9X6NR31"/>
<organism evidence="1 2">
    <name type="scientific">Hypsibius exemplaris</name>
    <name type="common">Freshwater tardigrade</name>
    <dbReference type="NCBI Taxonomy" id="2072580"/>
    <lineage>
        <taxon>Eukaryota</taxon>
        <taxon>Metazoa</taxon>
        <taxon>Ecdysozoa</taxon>
        <taxon>Tardigrada</taxon>
        <taxon>Eutardigrada</taxon>
        <taxon>Parachela</taxon>
        <taxon>Hypsibioidea</taxon>
        <taxon>Hypsibiidae</taxon>
        <taxon>Hypsibius</taxon>
    </lineage>
</organism>
<proteinExistence type="predicted"/>
<name>A0A9X6NR31_HYPEX</name>
<sequence length="125" mass="13853">MLSVVVRVWLCDLMLPDGGCRPTVQLAPSSASALSVFTSRADWFRGRMTQGVNVQSIWIYEFSYDDVYGYALDAGGPVSVAPWLALRPIRTKKPCYDTISARMVVGDCLDRVIDDCRKVAKVGFL</sequence>
<evidence type="ECO:0000313" key="1">
    <source>
        <dbReference type="EMBL" id="OWA55226.1"/>
    </source>
</evidence>
<protein>
    <submittedName>
        <fullName evidence="1">Uncharacterized protein</fullName>
    </submittedName>
</protein>
<gene>
    <name evidence="1" type="ORF">BV898_19614</name>
</gene>
<accession>A0A9X6NR31</accession>
<keyword evidence="2" id="KW-1185">Reference proteome</keyword>
<comment type="caution">
    <text evidence="1">The sequence shown here is derived from an EMBL/GenBank/DDBJ whole genome shotgun (WGS) entry which is preliminary data.</text>
</comment>
<dbReference type="Proteomes" id="UP000192578">
    <property type="component" value="Unassembled WGS sequence"/>
</dbReference>
<dbReference type="EMBL" id="MTYJ01000591">
    <property type="protein sequence ID" value="OWA55226.1"/>
    <property type="molecule type" value="Genomic_DNA"/>
</dbReference>
<evidence type="ECO:0000313" key="2">
    <source>
        <dbReference type="Proteomes" id="UP000192578"/>
    </source>
</evidence>